<comment type="caution">
    <text evidence="2">The sequence shown here is derived from an EMBL/GenBank/DDBJ whole genome shotgun (WGS) entry which is preliminary data.</text>
</comment>
<proteinExistence type="predicted"/>
<dbReference type="CDD" id="cd22160">
    <property type="entry name" value="F-box_AtFBL13-like"/>
    <property type="match status" value="1"/>
</dbReference>
<evidence type="ECO:0000313" key="3">
    <source>
        <dbReference type="Proteomes" id="UP000233551"/>
    </source>
</evidence>
<reference evidence="2 3" key="1">
    <citation type="submission" date="2017-11" db="EMBL/GenBank/DDBJ databases">
        <title>De-novo sequencing of pomegranate (Punica granatum L.) genome.</title>
        <authorList>
            <person name="Akparov Z."/>
            <person name="Amiraslanov A."/>
            <person name="Hajiyeva S."/>
            <person name="Abbasov M."/>
            <person name="Kaur K."/>
            <person name="Hamwieh A."/>
            <person name="Solovyev V."/>
            <person name="Salamov A."/>
            <person name="Braich B."/>
            <person name="Kosarev P."/>
            <person name="Mahmoud A."/>
            <person name="Hajiyev E."/>
            <person name="Babayeva S."/>
            <person name="Izzatullayeva V."/>
            <person name="Mammadov A."/>
            <person name="Mammadov A."/>
            <person name="Sharifova S."/>
            <person name="Ojaghi J."/>
            <person name="Eynullazada K."/>
            <person name="Bayramov B."/>
            <person name="Abdulazimova A."/>
            <person name="Shahmuradov I."/>
        </authorList>
    </citation>
    <scope>NUCLEOTIDE SEQUENCE [LARGE SCALE GENOMIC DNA]</scope>
    <source>
        <strain evidence="3">cv. AG2017</strain>
        <tissue evidence="2">Leaf</tissue>
    </source>
</reference>
<sequence length="345" mass="39660">MGAWLLAPVSSRHRIDRGSLPDEVLILILSLVTTKEAAKTSILSHRWKYLWVNIPNLDFAISPQEMESDRSHKYIGWVNQVVAASQGQATTLDKFNVAFLWILGIQARSTPGFSLHWRRVLELNCYNLERSNYSFQMLQPRLLSIIVLLKSLSPDYVASPRNNLLFLVQVAGDIASLMEEWYWLETILPRLPEMKHPKLLKLLLDDLYYSDGDLFEISSLITKAPFLQHLTIHMSMQSHLLDYRLDEIFGTRHRKWNRKCRRQHQHLHVVEYVGYQGLAGDDEHILYLLQTAVSPEKLIIDFWESMTLGKPWNGLMSDDIGLPELTEPALNLGAKLPAGVQLVII</sequence>
<feature type="domain" description="F-box" evidence="1">
    <location>
        <begin position="19"/>
        <end position="54"/>
    </location>
</feature>
<dbReference type="AlphaFoldDB" id="A0A2I0JN77"/>
<organism evidence="2 3">
    <name type="scientific">Punica granatum</name>
    <name type="common">Pomegranate</name>
    <dbReference type="NCBI Taxonomy" id="22663"/>
    <lineage>
        <taxon>Eukaryota</taxon>
        <taxon>Viridiplantae</taxon>
        <taxon>Streptophyta</taxon>
        <taxon>Embryophyta</taxon>
        <taxon>Tracheophyta</taxon>
        <taxon>Spermatophyta</taxon>
        <taxon>Magnoliopsida</taxon>
        <taxon>eudicotyledons</taxon>
        <taxon>Gunneridae</taxon>
        <taxon>Pentapetalae</taxon>
        <taxon>rosids</taxon>
        <taxon>malvids</taxon>
        <taxon>Myrtales</taxon>
        <taxon>Lythraceae</taxon>
        <taxon>Punica</taxon>
    </lineage>
</organism>
<evidence type="ECO:0000259" key="1">
    <source>
        <dbReference type="Pfam" id="PF00646"/>
    </source>
</evidence>
<dbReference type="InterPro" id="IPR036047">
    <property type="entry name" value="F-box-like_dom_sf"/>
</dbReference>
<gene>
    <name evidence="2" type="ORF">CRG98_021786</name>
</gene>
<dbReference type="InterPro" id="IPR001810">
    <property type="entry name" value="F-box_dom"/>
</dbReference>
<dbReference type="InterPro" id="IPR053772">
    <property type="entry name" value="At1g61320/At1g61330-like"/>
</dbReference>
<protein>
    <recommendedName>
        <fullName evidence="1">F-box domain-containing protein</fullName>
    </recommendedName>
</protein>
<dbReference type="STRING" id="22663.A0A2I0JN77"/>
<dbReference type="Pfam" id="PF00646">
    <property type="entry name" value="F-box"/>
    <property type="match status" value="1"/>
</dbReference>
<dbReference type="SUPFAM" id="SSF81383">
    <property type="entry name" value="F-box domain"/>
    <property type="match status" value="1"/>
</dbReference>
<evidence type="ECO:0000313" key="2">
    <source>
        <dbReference type="EMBL" id="PKI57719.1"/>
    </source>
</evidence>
<name>A0A2I0JN77_PUNGR</name>
<dbReference type="PANTHER" id="PTHR34145">
    <property type="entry name" value="OS02G0105600 PROTEIN"/>
    <property type="match status" value="1"/>
</dbReference>
<dbReference type="EMBL" id="PGOL01001490">
    <property type="protein sequence ID" value="PKI57719.1"/>
    <property type="molecule type" value="Genomic_DNA"/>
</dbReference>
<dbReference type="InterPro" id="IPR053781">
    <property type="entry name" value="F-box_AtFBL13-like"/>
</dbReference>
<dbReference type="PANTHER" id="PTHR34145:SF28">
    <property type="entry name" value="F-BOX DOMAIN-CONTAINING PROTEIN"/>
    <property type="match status" value="1"/>
</dbReference>
<keyword evidence="3" id="KW-1185">Reference proteome</keyword>
<dbReference type="Proteomes" id="UP000233551">
    <property type="component" value="Unassembled WGS sequence"/>
</dbReference>
<accession>A0A2I0JN77</accession>